<dbReference type="InterPro" id="IPR010985">
    <property type="entry name" value="Ribbon_hlx_hlx"/>
</dbReference>
<proteinExistence type="predicted"/>
<reference evidence="3" key="1">
    <citation type="journal article" date="2019" name="Int. J. Syst. Evol. Microbiol.">
        <title>The Global Catalogue of Microorganisms (GCM) 10K type strain sequencing project: providing services to taxonomists for standard genome sequencing and annotation.</title>
        <authorList>
            <consortium name="The Broad Institute Genomics Platform"/>
            <consortium name="The Broad Institute Genome Sequencing Center for Infectious Disease"/>
            <person name="Wu L."/>
            <person name="Ma J."/>
        </authorList>
    </citation>
    <scope>NUCLEOTIDE SEQUENCE [LARGE SCALE GENOMIC DNA]</scope>
    <source>
        <strain evidence="3">CCUG 30340</strain>
    </source>
</reference>
<dbReference type="InterPro" id="IPR013321">
    <property type="entry name" value="Arc_rbn_hlx_hlx"/>
</dbReference>
<feature type="domain" description="Antitoxin FitA-like ribbon-helix-helix" evidence="1">
    <location>
        <begin position="22"/>
        <end position="60"/>
    </location>
</feature>
<dbReference type="SUPFAM" id="SSF47598">
    <property type="entry name" value="Ribbon-helix-helix"/>
    <property type="match status" value="1"/>
</dbReference>
<accession>A0ABV9QTD3</accession>
<comment type="caution">
    <text evidence="2">The sequence shown here is derived from an EMBL/GenBank/DDBJ whole genome shotgun (WGS) entry which is preliminary data.</text>
</comment>
<gene>
    <name evidence="2" type="ORF">ACFO6Q_06775</name>
</gene>
<organism evidence="2 3">
    <name type="scientific">Dokdonella ginsengisoli</name>
    <dbReference type="NCBI Taxonomy" id="363846"/>
    <lineage>
        <taxon>Bacteria</taxon>
        <taxon>Pseudomonadati</taxon>
        <taxon>Pseudomonadota</taxon>
        <taxon>Gammaproteobacteria</taxon>
        <taxon>Lysobacterales</taxon>
        <taxon>Rhodanobacteraceae</taxon>
        <taxon>Dokdonella</taxon>
    </lineage>
</organism>
<evidence type="ECO:0000259" key="1">
    <source>
        <dbReference type="Pfam" id="PF22513"/>
    </source>
</evidence>
<dbReference type="Pfam" id="PF22513">
    <property type="entry name" value="FitA-like_RHH"/>
    <property type="match status" value="1"/>
</dbReference>
<dbReference type="Gene3D" id="1.10.1220.10">
    <property type="entry name" value="Met repressor-like"/>
    <property type="match status" value="1"/>
</dbReference>
<sequence length="100" mass="10842">MSNLQLMITGSIPLPEGAFGLPSIATRNLDDVLTERLRERVALHDRSMEDEARGILASALAGKSLQIQSCRKRAPPLRGSRPANARVRSAALQAMTVFDS</sequence>
<name>A0ABV9QTD3_9GAMM</name>
<dbReference type="Proteomes" id="UP001595886">
    <property type="component" value="Unassembled WGS sequence"/>
</dbReference>
<dbReference type="InterPro" id="IPR053853">
    <property type="entry name" value="FitA-like_RHH"/>
</dbReference>
<evidence type="ECO:0000313" key="3">
    <source>
        <dbReference type="Proteomes" id="UP001595886"/>
    </source>
</evidence>
<protein>
    <recommendedName>
        <fullName evidence="1">Antitoxin FitA-like ribbon-helix-helix domain-containing protein</fullName>
    </recommendedName>
</protein>
<keyword evidence="3" id="KW-1185">Reference proteome</keyword>
<dbReference type="RefSeq" id="WP_380019836.1">
    <property type="nucleotide sequence ID" value="NZ_JBHSHD010000006.1"/>
</dbReference>
<dbReference type="EMBL" id="JBHSHD010000006">
    <property type="protein sequence ID" value="MFC4820018.1"/>
    <property type="molecule type" value="Genomic_DNA"/>
</dbReference>
<evidence type="ECO:0000313" key="2">
    <source>
        <dbReference type="EMBL" id="MFC4820018.1"/>
    </source>
</evidence>